<name>A0A439DFP3_9PEZI</name>
<dbReference type="GO" id="GO:0016705">
    <property type="term" value="F:oxidoreductase activity, acting on paired donors, with incorporation or reduction of molecular oxygen"/>
    <property type="evidence" value="ECO:0007669"/>
    <property type="project" value="InterPro"/>
</dbReference>
<keyword evidence="10" id="KW-0472">Membrane</keyword>
<evidence type="ECO:0000256" key="4">
    <source>
        <dbReference type="ARBA" id="ARBA00022723"/>
    </source>
</evidence>
<dbReference type="InterPro" id="IPR002403">
    <property type="entry name" value="Cyt_P450_E_grp-IV"/>
</dbReference>
<gene>
    <name evidence="11" type="ORF">EKO27_g1842</name>
</gene>
<dbReference type="Gene3D" id="1.10.630.10">
    <property type="entry name" value="Cytochrome P450"/>
    <property type="match status" value="1"/>
</dbReference>
<keyword evidence="10" id="KW-0812">Transmembrane</keyword>
<dbReference type="CDD" id="cd11062">
    <property type="entry name" value="CYP58-like"/>
    <property type="match status" value="1"/>
</dbReference>
<dbReference type="InterPro" id="IPR050121">
    <property type="entry name" value="Cytochrome_P450_monoxygenase"/>
</dbReference>
<keyword evidence="7 9" id="KW-0503">Monooxygenase</keyword>
<dbReference type="InterPro" id="IPR036396">
    <property type="entry name" value="Cyt_P450_sf"/>
</dbReference>
<dbReference type="PRINTS" id="PR00465">
    <property type="entry name" value="EP450IV"/>
</dbReference>
<dbReference type="SUPFAM" id="SSF48264">
    <property type="entry name" value="Cytochrome P450"/>
    <property type="match status" value="1"/>
</dbReference>
<evidence type="ECO:0000256" key="10">
    <source>
        <dbReference type="SAM" id="Phobius"/>
    </source>
</evidence>
<evidence type="ECO:0000313" key="12">
    <source>
        <dbReference type="Proteomes" id="UP000286045"/>
    </source>
</evidence>
<dbReference type="PANTHER" id="PTHR24305">
    <property type="entry name" value="CYTOCHROME P450"/>
    <property type="match status" value="1"/>
</dbReference>
<evidence type="ECO:0000256" key="5">
    <source>
        <dbReference type="ARBA" id="ARBA00023002"/>
    </source>
</evidence>
<dbReference type="Proteomes" id="UP000286045">
    <property type="component" value="Unassembled WGS sequence"/>
</dbReference>
<evidence type="ECO:0000256" key="6">
    <source>
        <dbReference type="ARBA" id="ARBA00023004"/>
    </source>
</evidence>
<feature type="binding site" description="axial binding residue" evidence="8">
    <location>
        <position position="438"/>
    </location>
    <ligand>
        <name>heme</name>
        <dbReference type="ChEBI" id="CHEBI:30413"/>
    </ligand>
    <ligandPart>
        <name>Fe</name>
        <dbReference type="ChEBI" id="CHEBI:18248"/>
    </ligandPart>
</feature>
<feature type="transmembrane region" description="Helical" evidence="10">
    <location>
        <begin position="12"/>
        <end position="31"/>
    </location>
</feature>
<evidence type="ECO:0000256" key="9">
    <source>
        <dbReference type="RuleBase" id="RU000461"/>
    </source>
</evidence>
<keyword evidence="4 8" id="KW-0479">Metal-binding</keyword>
<evidence type="ECO:0008006" key="13">
    <source>
        <dbReference type="Google" id="ProtNLM"/>
    </source>
</evidence>
<sequence length="501" mass="57187">MGVLSDFPLWQGISVVLIIYLAGVVFYRLTFHPLARFPGPKLAAITRWYEGYYDFILDGQYTFKIKELHKEYGPIIRISPYELHVNDPAFLNTLYNHDAMEKYAWTYDAHTAKGSTAFTVNHHLHKARRQPLNAIFSKAKVAGHQDMIWMYADKLCGRISQYVCTTFDLGAASLAFTQDVANDFIMSRNYGSLDREDFDVSMLVVLQGAGKVWRLNKYLRWYGHLLKALPLGLLTKVAGETLGIFLLRLQEQYRDTEYLVNLASSKEKITTPRTIVNEILESKLPPSDKTVERIYEDVSTISNAAFETTASVLRSVLFHVFSNPDILQRLRDELESAETTELKALEQLPYLTSILKEGLRLSGGLSTRLQRISEKDLFYGEWRIPAGHPVGMTPLLMHTDDEVHHNAKSFFPGRWMDAEMKKRSEKGFAPFSKGSRICLGMHLAWAELYIVVATLVQRFDFAFPDATAEDFVCDSDQFLIHARAKGHLYAVPTTRRCGRCR</sequence>
<dbReference type="InterPro" id="IPR001128">
    <property type="entry name" value="Cyt_P450"/>
</dbReference>
<dbReference type="PANTHER" id="PTHR24305:SF157">
    <property type="entry name" value="N-ACETYLTRYPTOPHAN 6-HYDROXYLASE IVOC-RELATED"/>
    <property type="match status" value="1"/>
</dbReference>
<keyword evidence="3 8" id="KW-0349">Heme</keyword>
<protein>
    <recommendedName>
        <fullName evidence="13">Trichodiene oxygenase</fullName>
    </recommendedName>
</protein>
<dbReference type="STRING" id="363999.A0A439DFP3"/>
<dbReference type="PRINTS" id="PR00385">
    <property type="entry name" value="P450"/>
</dbReference>
<reference evidence="11 12" key="1">
    <citation type="submission" date="2018-12" db="EMBL/GenBank/DDBJ databases">
        <title>Draft genome sequence of Xylaria grammica IHI A82.</title>
        <authorList>
            <person name="Buettner E."/>
            <person name="Kellner H."/>
        </authorList>
    </citation>
    <scope>NUCLEOTIDE SEQUENCE [LARGE SCALE GENOMIC DNA]</scope>
    <source>
        <strain evidence="11 12">IHI A82</strain>
    </source>
</reference>
<dbReference type="GO" id="GO:0005506">
    <property type="term" value="F:iron ion binding"/>
    <property type="evidence" value="ECO:0007669"/>
    <property type="project" value="InterPro"/>
</dbReference>
<evidence type="ECO:0000313" key="11">
    <source>
        <dbReference type="EMBL" id="RWA13230.1"/>
    </source>
</evidence>
<keyword evidence="6 8" id="KW-0408">Iron</keyword>
<evidence type="ECO:0000256" key="7">
    <source>
        <dbReference type="ARBA" id="ARBA00023033"/>
    </source>
</evidence>
<comment type="caution">
    <text evidence="11">The sequence shown here is derived from an EMBL/GenBank/DDBJ whole genome shotgun (WGS) entry which is preliminary data.</text>
</comment>
<dbReference type="PROSITE" id="PS00086">
    <property type="entry name" value="CYTOCHROME_P450"/>
    <property type="match status" value="1"/>
</dbReference>
<dbReference type="InterPro" id="IPR017972">
    <property type="entry name" value="Cyt_P450_CS"/>
</dbReference>
<accession>A0A439DFP3</accession>
<keyword evidence="12" id="KW-1185">Reference proteome</keyword>
<organism evidence="11 12">
    <name type="scientific">Xylaria grammica</name>
    <dbReference type="NCBI Taxonomy" id="363999"/>
    <lineage>
        <taxon>Eukaryota</taxon>
        <taxon>Fungi</taxon>
        <taxon>Dikarya</taxon>
        <taxon>Ascomycota</taxon>
        <taxon>Pezizomycotina</taxon>
        <taxon>Sordariomycetes</taxon>
        <taxon>Xylariomycetidae</taxon>
        <taxon>Xylariales</taxon>
        <taxon>Xylariaceae</taxon>
        <taxon>Xylaria</taxon>
    </lineage>
</organism>
<evidence type="ECO:0000256" key="1">
    <source>
        <dbReference type="ARBA" id="ARBA00001971"/>
    </source>
</evidence>
<dbReference type="EMBL" id="RYZI01000031">
    <property type="protein sequence ID" value="RWA13230.1"/>
    <property type="molecule type" value="Genomic_DNA"/>
</dbReference>
<keyword evidence="5 9" id="KW-0560">Oxidoreductase</keyword>
<dbReference type="GO" id="GO:0020037">
    <property type="term" value="F:heme binding"/>
    <property type="evidence" value="ECO:0007669"/>
    <property type="project" value="InterPro"/>
</dbReference>
<dbReference type="Pfam" id="PF00067">
    <property type="entry name" value="p450"/>
    <property type="match status" value="1"/>
</dbReference>
<evidence type="ECO:0000256" key="3">
    <source>
        <dbReference type="ARBA" id="ARBA00022617"/>
    </source>
</evidence>
<comment type="cofactor">
    <cofactor evidence="1 8">
        <name>heme</name>
        <dbReference type="ChEBI" id="CHEBI:30413"/>
    </cofactor>
</comment>
<dbReference type="AlphaFoldDB" id="A0A439DFP3"/>
<keyword evidence="10" id="KW-1133">Transmembrane helix</keyword>
<proteinExistence type="inferred from homology"/>
<evidence type="ECO:0000256" key="2">
    <source>
        <dbReference type="ARBA" id="ARBA00010617"/>
    </source>
</evidence>
<comment type="similarity">
    <text evidence="2 9">Belongs to the cytochrome P450 family.</text>
</comment>
<dbReference type="GO" id="GO:0004497">
    <property type="term" value="F:monooxygenase activity"/>
    <property type="evidence" value="ECO:0007669"/>
    <property type="project" value="UniProtKB-KW"/>
</dbReference>
<evidence type="ECO:0000256" key="8">
    <source>
        <dbReference type="PIRSR" id="PIRSR602403-1"/>
    </source>
</evidence>